<dbReference type="Pfam" id="PF09827">
    <property type="entry name" value="CRISPR_Cas2"/>
    <property type="match status" value="1"/>
</dbReference>
<sequence length="96" mass="11202">MNILITYDINVQSKEGRRRLNRMAKICLNYGQRVQNSVYECDLDSGQLFQLKQEVQETYNAKEDSVRIYKLGKNYKQSVLHYGIKEVLAPGDPIIF</sequence>
<dbReference type="OrthoDB" id="9798176at2"/>
<dbReference type="GO" id="GO:0004521">
    <property type="term" value="F:RNA endonuclease activity"/>
    <property type="evidence" value="ECO:0007669"/>
    <property type="project" value="UniProtKB-UniRule"/>
</dbReference>
<keyword evidence="3 9" id="KW-0540">Nuclease</keyword>
<dbReference type="GO" id="GO:0051607">
    <property type="term" value="P:defense response to virus"/>
    <property type="evidence" value="ECO:0007669"/>
    <property type="project" value="UniProtKB-UniRule"/>
</dbReference>
<gene>
    <name evidence="9" type="primary">cas2</name>
    <name evidence="11" type="ORF">NCTC13079_01542</name>
</gene>
<dbReference type="PANTHER" id="PTHR34405:SF3">
    <property type="entry name" value="CRISPR-ASSOCIATED ENDORIBONUCLEASE CAS2 3"/>
    <property type="match status" value="1"/>
</dbReference>
<dbReference type="PIRSF" id="PIRSF032582">
    <property type="entry name" value="Cas2"/>
    <property type="match status" value="1"/>
</dbReference>
<dbReference type="InterPro" id="IPR021127">
    <property type="entry name" value="CRISPR_associated_Cas2"/>
</dbReference>
<evidence type="ECO:0000313" key="12">
    <source>
        <dbReference type="Proteomes" id="UP000269544"/>
    </source>
</evidence>
<evidence type="ECO:0000256" key="1">
    <source>
        <dbReference type="ARBA" id="ARBA00001946"/>
    </source>
</evidence>
<evidence type="ECO:0000256" key="2">
    <source>
        <dbReference type="ARBA" id="ARBA00009959"/>
    </source>
</evidence>
<evidence type="ECO:0000256" key="8">
    <source>
        <dbReference type="ARBA" id="ARBA00023118"/>
    </source>
</evidence>
<keyword evidence="6 9" id="KW-0378">Hydrolase</keyword>
<keyword evidence="8 9" id="KW-0051">Antiviral defense</keyword>
<comment type="similarity">
    <text evidence="2 9 10">Belongs to the CRISPR-associated endoribonuclease Cas2 protein family.</text>
</comment>
<evidence type="ECO:0000313" key="11">
    <source>
        <dbReference type="EMBL" id="VEJ36337.1"/>
    </source>
</evidence>
<evidence type="ECO:0000256" key="7">
    <source>
        <dbReference type="ARBA" id="ARBA00022842"/>
    </source>
</evidence>
<comment type="cofactor">
    <cofactor evidence="1 9">
        <name>Mg(2+)</name>
        <dbReference type="ChEBI" id="CHEBI:18420"/>
    </cofactor>
</comment>
<dbReference type="RefSeq" id="WP_126466228.1">
    <property type="nucleotide sequence ID" value="NZ_LR134523.1"/>
</dbReference>
<evidence type="ECO:0000256" key="5">
    <source>
        <dbReference type="ARBA" id="ARBA00022759"/>
    </source>
</evidence>
<dbReference type="InterPro" id="IPR019199">
    <property type="entry name" value="Virulence_VapD/CRISPR_Cas2"/>
</dbReference>
<evidence type="ECO:0000256" key="6">
    <source>
        <dbReference type="ARBA" id="ARBA00022801"/>
    </source>
</evidence>
<evidence type="ECO:0000256" key="9">
    <source>
        <dbReference type="HAMAP-Rule" id="MF_01471"/>
    </source>
</evidence>
<keyword evidence="12" id="KW-1185">Reference proteome</keyword>
<keyword evidence="7 9" id="KW-0460">Magnesium</keyword>
<dbReference type="KEGG" id="piv:NCTC13079_01542"/>
<dbReference type="EMBL" id="LR134523">
    <property type="protein sequence ID" value="VEJ36337.1"/>
    <property type="molecule type" value="Genomic_DNA"/>
</dbReference>
<dbReference type="Proteomes" id="UP000269544">
    <property type="component" value="Chromosome"/>
</dbReference>
<keyword evidence="5 9" id="KW-0255">Endonuclease</keyword>
<protein>
    <recommendedName>
        <fullName evidence="9">CRISPR-associated endoribonuclease Cas2</fullName>
        <ecNumber evidence="9">3.1.-.-</ecNumber>
    </recommendedName>
</protein>
<proteinExistence type="inferred from homology"/>
<evidence type="ECO:0000256" key="10">
    <source>
        <dbReference type="PIRNR" id="PIRNR032582"/>
    </source>
</evidence>
<dbReference type="GO" id="GO:0043571">
    <property type="term" value="P:maintenance of CRISPR repeat elements"/>
    <property type="evidence" value="ECO:0007669"/>
    <property type="project" value="UniProtKB-UniRule"/>
</dbReference>
<dbReference type="HAMAP" id="MF_01471">
    <property type="entry name" value="Cas2"/>
    <property type="match status" value="1"/>
</dbReference>
<dbReference type="AlphaFoldDB" id="A0A3S4YQK6"/>
<dbReference type="GO" id="GO:0046872">
    <property type="term" value="F:metal ion binding"/>
    <property type="evidence" value="ECO:0007669"/>
    <property type="project" value="UniProtKB-UniRule"/>
</dbReference>
<reference evidence="11 12" key="1">
    <citation type="submission" date="2018-12" db="EMBL/GenBank/DDBJ databases">
        <authorList>
            <consortium name="Pathogen Informatics"/>
        </authorList>
    </citation>
    <scope>NUCLEOTIDE SEQUENCE [LARGE SCALE GENOMIC DNA]</scope>
    <source>
        <strain evidence="11 12">NCTC13079</strain>
    </source>
</reference>
<dbReference type="GO" id="GO:0016787">
    <property type="term" value="F:hydrolase activity"/>
    <property type="evidence" value="ECO:0007669"/>
    <property type="project" value="UniProtKB-KW"/>
</dbReference>
<dbReference type="CDD" id="cd09725">
    <property type="entry name" value="Cas2_I_II_III"/>
    <property type="match status" value="1"/>
</dbReference>
<accession>A0A3S4YQK6</accession>
<evidence type="ECO:0000256" key="4">
    <source>
        <dbReference type="ARBA" id="ARBA00022723"/>
    </source>
</evidence>
<dbReference type="EC" id="3.1.-.-" evidence="9"/>
<organism evidence="11 12">
    <name type="scientific">Aedoeadaptatus ivorii</name>
    <dbReference type="NCBI Taxonomy" id="54006"/>
    <lineage>
        <taxon>Bacteria</taxon>
        <taxon>Bacillati</taxon>
        <taxon>Bacillota</taxon>
        <taxon>Tissierellia</taxon>
        <taxon>Tissierellales</taxon>
        <taxon>Peptoniphilaceae</taxon>
        <taxon>Aedoeadaptatus</taxon>
    </lineage>
</organism>
<dbReference type="Gene3D" id="3.30.70.240">
    <property type="match status" value="1"/>
</dbReference>
<dbReference type="PANTHER" id="PTHR34405">
    <property type="entry name" value="CRISPR-ASSOCIATED ENDORIBONUCLEASE CAS2"/>
    <property type="match status" value="1"/>
</dbReference>
<comment type="function">
    <text evidence="9">CRISPR (clustered regularly interspaced short palindromic repeat), is an adaptive immune system that provides protection against mobile genetic elements (viruses, transposable elements and conjugative plasmids). CRISPR clusters contain sequences complementary to antecedent mobile elements and target invading nucleic acids. CRISPR clusters are transcribed and processed into CRISPR RNA (crRNA). Functions as a ssRNA-specific endoribonuclease. Involved in the integration of spacer DNA into the CRISPR cassette.</text>
</comment>
<evidence type="ECO:0000256" key="3">
    <source>
        <dbReference type="ARBA" id="ARBA00022722"/>
    </source>
</evidence>
<name>A0A3S4YQK6_9FIRM</name>
<dbReference type="NCBIfam" id="TIGR01573">
    <property type="entry name" value="cas2"/>
    <property type="match status" value="1"/>
</dbReference>
<comment type="subunit">
    <text evidence="9">Homodimer, forms a heterotetramer with a Cas1 homodimer.</text>
</comment>
<keyword evidence="4 9" id="KW-0479">Metal-binding</keyword>
<feature type="binding site" evidence="9">
    <location>
        <position position="8"/>
    </location>
    <ligand>
        <name>Mg(2+)</name>
        <dbReference type="ChEBI" id="CHEBI:18420"/>
        <note>catalytic</note>
    </ligand>
</feature>
<dbReference type="SUPFAM" id="SSF143430">
    <property type="entry name" value="TTP0101/SSO1404-like"/>
    <property type="match status" value="1"/>
</dbReference>